<feature type="region of interest" description="Disordered" evidence="5">
    <location>
        <begin position="1"/>
        <end position="25"/>
    </location>
</feature>
<dbReference type="InterPro" id="IPR051728">
    <property type="entry name" value="RING-FYVE_E3_ubiquitin-ligase"/>
</dbReference>
<feature type="compositionally biased region" description="Pro residues" evidence="5">
    <location>
        <begin position="329"/>
        <end position="356"/>
    </location>
</feature>
<accession>A0A0D0BVB3</accession>
<dbReference type="OrthoDB" id="3045089at2759"/>
<evidence type="ECO:0000256" key="2">
    <source>
        <dbReference type="ARBA" id="ARBA00022771"/>
    </source>
</evidence>
<evidence type="ECO:0000259" key="6">
    <source>
        <dbReference type="PROSITE" id="PS50089"/>
    </source>
</evidence>
<feature type="region of interest" description="Disordered" evidence="5">
    <location>
        <begin position="434"/>
        <end position="529"/>
    </location>
</feature>
<feature type="compositionally biased region" description="Pro residues" evidence="5">
    <location>
        <begin position="288"/>
        <end position="298"/>
    </location>
</feature>
<keyword evidence="1" id="KW-0479">Metal-binding</keyword>
<sequence>MDGLSQSTGLPLLSGPLPPQTSGRDAEMSCRKCAKEFNILFTRSRRCAHCGYAYCHSCTDFQALRPRQSQGQGTILEAAEPGPSAPGYDSVNVCAFCIEFLQITAAPRRILRDFPLSKLKKYAAAYNIRIDHAVEKDDVIDAILAARTANGCLPPANEAYYRKYSVPNRMTANSSSASRTARDIFNSVRNNFTNSSNSNSNASSTPSAPPPTPPQRTRPEFARPDLEPGGSAGRGTTVRPRMQPYSSAQSGTPPPRNTATRPQSAARPTPTPTPTPTHSHGPYQPYHSHPPPPTPPRGYNPHQQHGYAGSGYPYSPYNGIPRSRATSGPPGPPPVPQNARPANPPPRAASAAPPPTLDELLSMTTSELSSLSISTLKSILYQNHVNTGGQQILEKGDLVRKVEALVEDEKRERQLQEERERLEDEERIRRQHEMMEAFERERADRAKEREEREQEERRRSESGEIQLGSENGGQDDMEVDTEVNTPREAGGESSESVTTAPTSDESAPPVPAADTKPKPPAANAAPKPKMPAVPMLAERSGLCVVCQDEEANIAIVDCGHLALCRSCCDAIMAPTGTRECPLCRTRIVTEARLLRIFKA</sequence>
<dbReference type="SMART" id="SM00064">
    <property type="entry name" value="FYVE"/>
    <property type="match status" value="1"/>
</dbReference>
<dbReference type="InterPro" id="IPR013083">
    <property type="entry name" value="Znf_RING/FYVE/PHD"/>
</dbReference>
<evidence type="ECO:0000256" key="4">
    <source>
        <dbReference type="PROSITE-ProRule" id="PRU00175"/>
    </source>
</evidence>
<dbReference type="Pfam" id="PF13920">
    <property type="entry name" value="zf-C3HC4_3"/>
    <property type="match status" value="1"/>
</dbReference>
<evidence type="ECO:0000256" key="1">
    <source>
        <dbReference type="ARBA" id="ARBA00022723"/>
    </source>
</evidence>
<dbReference type="PANTHER" id="PTHR14879">
    <property type="entry name" value="CASPASE REGULATOR, RING FINGER DOMAIN-CONTAINING"/>
    <property type="match status" value="1"/>
</dbReference>
<dbReference type="GO" id="GO:0008270">
    <property type="term" value="F:zinc ion binding"/>
    <property type="evidence" value="ECO:0007669"/>
    <property type="project" value="UniProtKB-KW"/>
</dbReference>
<feature type="compositionally biased region" description="Basic and acidic residues" evidence="5">
    <location>
        <begin position="217"/>
        <end position="226"/>
    </location>
</feature>
<feature type="domain" description="FYVE-type" evidence="7">
    <location>
        <begin position="24"/>
        <end position="102"/>
    </location>
</feature>
<keyword evidence="9" id="KW-1185">Reference proteome</keyword>
<reference evidence="8 9" key="1">
    <citation type="submission" date="2014-04" db="EMBL/GenBank/DDBJ databases">
        <title>Evolutionary Origins and Diversification of the Mycorrhizal Mutualists.</title>
        <authorList>
            <consortium name="DOE Joint Genome Institute"/>
            <consortium name="Mycorrhizal Genomics Consortium"/>
            <person name="Kohler A."/>
            <person name="Kuo A."/>
            <person name="Nagy L.G."/>
            <person name="Floudas D."/>
            <person name="Copeland A."/>
            <person name="Barry K.W."/>
            <person name="Cichocki N."/>
            <person name="Veneault-Fourrey C."/>
            <person name="LaButti K."/>
            <person name="Lindquist E.A."/>
            <person name="Lipzen A."/>
            <person name="Lundell T."/>
            <person name="Morin E."/>
            <person name="Murat C."/>
            <person name="Riley R."/>
            <person name="Ohm R."/>
            <person name="Sun H."/>
            <person name="Tunlid A."/>
            <person name="Henrissat B."/>
            <person name="Grigoriev I.V."/>
            <person name="Hibbett D.S."/>
            <person name="Martin F."/>
        </authorList>
    </citation>
    <scope>NUCLEOTIDE SEQUENCE [LARGE SCALE GENOMIC DNA]</scope>
    <source>
        <strain evidence="8 9">FD-317 M1</strain>
    </source>
</reference>
<dbReference type="InterPro" id="IPR000306">
    <property type="entry name" value="Znf_FYVE"/>
</dbReference>
<evidence type="ECO:0000256" key="3">
    <source>
        <dbReference type="ARBA" id="ARBA00022833"/>
    </source>
</evidence>
<organism evidence="8 9">
    <name type="scientific">Collybiopsis luxurians FD-317 M1</name>
    <dbReference type="NCBI Taxonomy" id="944289"/>
    <lineage>
        <taxon>Eukaryota</taxon>
        <taxon>Fungi</taxon>
        <taxon>Dikarya</taxon>
        <taxon>Basidiomycota</taxon>
        <taxon>Agaricomycotina</taxon>
        <taxon>Agaricomycetes</taxon>
        <taxon>Agaricomycetidae</taxon>
        <taxon>Agaricales</taxon>
        <taxon>Marasmiineae</taxon>
        <taxon>Omphalotaceae</taxon>
        <taxon>Collybiopsis</taxon>
        <taxon>Collybiopsis luxurians</taxon>
    </lineage>
</organism>
<evidence type="ECO:0000313" key="9">
    <source>
        <dbReference type="Proteomes" id="UP000053593"/>
    </source>
</evidence>
<gene>
    <name evidence="8" type="ORF">GYMLUDRAFT_74400</name>
</gene>
<dbReference type="Gene3D" id="3.30.40.10">
    <property type="entry name" value="Zinc/RING finger domain, C3HC4 (zinc finger)"/>
    <property type="match status" value="2"/>
</dbReference>
<keyword evidence="3" id="KW-0862">Zinc</keyword>
<protein>
    <recommendedName>
        <fullName evidence="10">RING-type domain-containing protein</fullName>
    </recommendedName>
</protein>
<dbReference type="SUPFAM" id="SSF57903">
    <property type="entry name" value="FYVE/PHD zinc finger"/>
    <property type="match status" value="1"/>
</dbReference>
<feature type="compositionally biased region" description="Low complexity" evidence="5">
    <location>
        <begin position="1"/>
        <end position="23"/>
    </location>
</feature>
<dbReference type="Pfam" id="PF01363">
    <property type="entry name" value="FYVE"/>
    <property type="match status" value="1"/>
</dbReference>
<feature type="compositionally biased region" description="Low complexity" evidence="5">
    <location>
        <begin position="190"/>
        <end position="206"/>
    </location>
</feature>
<feature type="compositionally biased region" description="Polar residues" evidence="5">
    <location>
        <begin position="493"/>
        <end position="505"/>
    </location>
</feature>
<dbReference type="Proteomes" id="UP000053593">
    <property type="component" value="Unassembled WGS sequence"/>
</dbReference>
<dbReference type="AlphaFoldDB" id="A0A0D0BVB3"/>
<feature type="compositionally biased region" description="Low complexity" evidence="5">
    <location>
        <begin position="276"/>
        <end position="287"/>
    </location>
</feature>
<evidence type="ECO:0000259" key="7">
    <source>
        <dbReference type="PROSITE" id="PS50178"/>
    </source>
</evidence>
<evidence type="ECO:0000256" key="5">
    <source>
        <dbReference type="SAM" id="MobiDB-lite"/>
    </source>
</evidence>
<feature type="domain" description="RING-type" evidence="6">
    <location>
        <begin position="543"/>
        <end position="584"/>
    </location>
</feature>
<dbReference type="HOGENOM" id="CLU_040332_0_0_1"/>
<dbReference type="SMART" id="SM00184">
    <property type="entry name" value="RING"/>
    <property type="match status" value="2"/>
</dbReference>
<evidence type="ECO:0000313" key="8">
    <source>
        <dbReference type="EMBL" id="KIK59461.1"/>
    </source>
</evidence>
<dbReference type="PROSITE" id="PS50089">
    <property type="entry name" value="ZF_RING_2"/>
    <property type="match status" value="1"/>
</dbReference>
<name>A0A0D0BVB3_9AGAR</name>
<feature type="compositionally biased region" description="Basic and acidic residues" evidence="5">
    <location>
        <begin position="434"/>
        <end position="462"/>
    </location>
</feature>
<dbReference type="InterPro" id="IPR011011">
    <property type="entry name" value="Znf_FYVE_PHD"/>
</dbReference>
<dbReference type="CDD" id="cd00065">
    <property type="entry name" value="FYVE_like_SF"/>
    <property type="match status" value="1"/>
</dbReference>
<dbReference type="PANTHER" id="PTHR14879:SF5">
    <property type="entry name" value="RING-TYPE DOMAIN-CONTAINING PROTEIN"/>
    <property type="match status" value="1"/>
</dbReference>
<keyword evidence="2 4" id="KW-0863">Zinc-finger</keyword>
<feature type="compositionally biased region" description="Polar residues" evidence="5">
    <location>
        <begin position="244"/>
        <end position="263"/>
    </location>
</feature>
<dbReference type="PROSITE" id="PS50178">
    <property type="entry name" value="ZF_FYVE"/>
    <property type="match status" value="1"/>
</dbReference>
<proteinExistence type="predicted"/>
<evidence type="ECO:0008006" key="10">
    <source>
        <dbReference type="Google" id="ProtNLM"/>
    </source>
</evidence>
<dbReference type="EMBL" id="KN834779">
    <property type="protein sequence ID" value="KIK59461.1"/>
    <property type="molecule type" value="Genomic_DNA"/>
</dbReference>
<dbReference type="InterPro" id="IPR017455">
    <property type="entry name" value="Znf_FYVE-rel"/>
</dbReference>
<feature type="compositionally biased region" description="Low complexity" evidence="5">
    <location>
        <begin position="299"/>
        <end position="328"/>
    </location>
</feature>
<dbReference type="InterPro" id="IPR001841">
    <property type="entry name" value="Znf_RING"/>
</dbReference>
<feature type="compositionally biased region" description="Pro residues" evidence="5">
    <location>
        <begin position="207"/>
        <end position="216"/>
    </location>
</feature>
<feature type="region of interest" description="Disordered" evidence="5">
    <location>
        <begin position="189"/>
        <end position="358"/>
    </location>
</feature>
<dbReference type="SUPFAM" id="SSF57850">
    <property type="entry name" value="RING/U-box"/>
    <property type="match status" value="1"/>
</dbReference>